<comment type="pathway">
    <text evidence="4">Amino-acid biosynthesis; L-phenylalanine biosynthesis; phenylpyruvate from prephenate: step 1/1.</text>
</comment>
<dbReference type="Gene3D" id="3.40.190.10">
    <property type="entry name" value="Periplasmic binding protein-like II"/>
    <property type="match status" value="2"/>
</dbReference>
<dbReference type="EMBL" id="LT546645">
    <property type="protein sequence ID" value="SAI73795.1"/>
    <property type="molecule type" value="Genomic_DNA"/>
</dbReference>
<evidence type="ECO:0000256" key="2">
    <source>
        <dbReference type="ARBA" id="ARBA00002364"/>
    </source>
</evidence>
<evidence type="ECO:0000256" key="14">
    <source>
        <dbReference type="ARBA" id="ARBA00023239"/>
    </source>
</evidence>
<evidence type="ECO:0000259" key="20">
    <source>
        <dbReference type="PROSITE" id="PS51168"/>
    </source>
</evidence>
<feature type="domain" description="Prephenate dehydratase" evidence="21">
    <location>
        <begin position="95"/>
        <end position="270"/>
    </location>
</feature>
<dbReference type="Gene3D" id="3.30.70.260">
    <property type="match status" value="1"/>
</dbReference>
<dbReference type="GO" id="GO:0004664">
    <property type="term" value="F:prephenate dehydratase activity"/>
    <property type="evidence" value="ECO:0007669"/>
    <property type="project" value="UniProtKB-EC"/>
</dbReference>
<dbReference type="GO" id="GO:0046417">
    <property type="term" value="P:chorismate metabolic process"/>
    <property type="evidence" value="ECO:0007669"/>
    <property type="project" value="InterPro"/>
</dbReference>
<evidence type="ECO:0000256" key="15">
    <source>
        <dbReference type="ARBA" id="ARBA00023268"/>
    </source>
</evidence>
<dbReference type="GO" id="GO:0005737">
    <property type="term" value="C:cytoplasm"/>
    <property type="evidence" value="ECO:0007669"/>
    <property type="project" value="UniProtKB-SubCell"/>
</dbReference>
<dbReference type="InterPro" id="IPR036263">
    <property type="entry name" value="Chorismate_II_sf"/>
</dbReference>
<evidence type="ECO:0000256" key="10">
    <source>
        <dbReference type="ARBA" id="ARBA00022605"/>
    </source>
</evidence>
<evidence type="ECO:0000256" key="6">
    <source>
        <dbReference type="ARBA" id="ARBA00012404"/>
    </source>
</evidence>
<sequence length="361" mass="38909">MDDSLQAKLRPLRDRIDTIDAQILDLLSQRARTALEVGEVKHAAQADGPVLRPEREAEVIRGLQSRNPGPFPNSAVAAVWTEIMSACRGLERGMTIAYLGPQGSFSEQAALEQFGRSVTQLPCTSFDEVFRAIEGGQADAGIVPIENSTEGAVNRNLDLLLHTPLKIMGERSLLIRHCLMTQSGTMEGIQTISAHPQALAQCQGWLARHYPDLKRVAAASNSEAARVAAGDPTVAAIAGEVAAPAWGLSIVAAGIQDDAQNRTRFLALGHIEPLPSGRDKTSVILAVPNRAGAVYDMLAPLAVNGVSMTRFESRPARTGQWEYYFYIDCMGHQHDSNVRAAFAALAEQAAFFKILGSYPAQ</sequence>
<dbReference type="GeneID" id="56588919"/>
<dbReference type="InterPro" id="IPR045865">
    <property type="entry name" value="ACT-like_dom_sf"/>
</dbReference>
<reference evidence="23 24" key="1">
    <citation type="submission" date="2016-04" db="EMBL/GenBank/DDBJ databases">
        <authorList>
            <consortium name="Pathogen Informatics"/>
        </authorList>
    </citation>
    <scope>NUCLEOTIDE SEQUENCE [LARGE SCALE GENOMIC DNA]</scope>
    <source>
        <strain evidence="23 24">H044680328</strain>
    </source>
</reference>
<dbReference type="eggNOG" id="COG1605">
    <property type="taxonomic scope" value="Bacteria"/>
</dbReference>
<dbReference type="CDD" id="cd04905">
    <property type="entry name" value="ACT_CM-PDT"/>
    <property type="match status" value="1"/>
</dbReference>
<dbReference type="InterPro" id="IPR008242">
    <property type="entry name" value="Chor_mutase/pphenate_deHydtase"/>
</dbReference>
<evidence type="ECO:0000256" key="7">
    <source>
        <dbReference type="ARBA" id="ARBA00013147"/>
    </source>
</evidence>
<dbReference type="Pfam" id="PF00800">
    <property type="entry name" value="PDT"/>
    <property type="match status" value="1"/>
</dbReference>
<protein>
    <recommendedName>
        <fullName evidence="8">Bifunctional chorismate mutase/prephenate dehydratase</fullName>
        <ecNumber evidence="7">4.2.1.51</ecNumber>
        <ecNumber evidence="6">5.4.99.5</ecNumber>
    </recommendedName>
    <alternativeName>
        <fullName evidence="17">Chorismate mutase-prephenate dehydratase</fullName>
    </alternativeName>
    <alternativeName>
        <fullName evidence="16">p-protein</fullName>
    </alternativeName>
</protein>
<keyword evidence="12" id="KW-0584">Phenylalanine biosynthesis</keyword>
<feature type="site" description="Essential for prephenate dehydratase activity" evidence="19">
    <location>
        <position position="263"/>
    </location>
</feature>
<dbReference type="UniPathway" id="UPA00121">
    <property type="reaction ID" value="UER00345"/>
</dbReference>
<comment type="subcellular location">
    <subcellularLocation>
        <location evidence="3">Cytoplasm</location>
    </subcellularLocation>
</comment>
<dbReference type="RefSeq" id="WP_025512417.1">
    <property type="nucleotide sequence ID" value="NZ_CP016340.1"/>
</dbReference>
<dbReference type="Proteomes" id="UP000076825">
    <property type="component" value="Chromosome 1"/>
</dbReference>
<evidence type="ECO:0000256" key="9">
    <source>
        <dbReference type="ARBA" id="ARBA00022490"/>
    </source>
</evidence>
<keyword evidence="11" id="KW-0057">Aromatic amino acid biosynthesis</keyword>
<comment type="catalytic activity">
    <reaction evidence="18">
        <text>prephenate + H(+) = 3-phenylpyruvate + CO2 + H2O</text>
        <dbReference type="Rhea" id="RHEA:21648"/>
        <dbReference type="ChEBI" id="CHEBI:15377"/>
        <dbReference type="ChEBI" id="CHEBI:15378"/>
        <dbReference type="ChEBI" id="CHEBI:16526"/>
        <dbReference type="ChEBI" id="CHEBI:18005"/>
        <dbReference type="ChEBI" id="CHEBI:29934"/>
        <dbReference type="EC" id="4.2.1.51"/>
    </reaction>
</comment>
<dbReference type="PANTHER" id="PTHR21022">
    <property type="entry name" value="PREPHENATE DEHYDRATASE P PROTEIN"/>
    <property type="match status" value="1"/>
</dbReference>
<evidence type="ECO:0000313" key="24">
    <source>
        <dbReference type="Proteomes" id="UP000076825"/>
    </source>
</evidence>
<keyword evidence="24" id="KW-1185">Reference proteome</keyword>
<dbReference type="NCBIfam" id="NF008865">
    <property type="entry name" value="PRK11898.1"/>
    <property type="match status" value="1"/>
</dbReference>
<dbReference type="AlphaFoldDB" id="A0A146A761"/>
<comment type="function">
    <text evidence="2">Catalyzes the Claisen rearrangement of chorismate to prephenate and the decarboxylation/dehydration of prephenate to phenylpyruvate.</text>
</comment>
<name>A0A146A761_9BORD</name>
<dbReference type="Pfam" id="PF01817">
    <property type="entry name" value="CM_2"/>
    <property type="match status" value="1"/>
</dbReference>
<dbReference type="PROSITE" id="PS51671">
    <property type="entry name" value="ACT"/>
    <property type="match status" value="1"/>
</dbReference>
<evidence type="ECO:0000256" key="17">
    <source>
        <dbReference type="ARBA" id="ARBA00031520"/>
    </source>
</evidence>
<dbReference type="FunFam" id="3.40.190.10:FF:000029">
    <property type="entry name" value="Chorismate mutase/Prephenate dehydratase"/>
    <property type="match status" value="1"/>
</dbReference>
<dbReference type="PIRSF" id="PIRSF001500">
    <property type="entry name" value="Chor_mut_pdt_Ppr"/>
    <property type="match status" value="1"/>
</dbReference>
<evidence type="ECO:0000256" key="19">
    <source>
        <dbReference type="PIRSR" id="PIRSR001500-2"/>
    </source>
</evidence>
<dbReference type="InterPro" id="IPR036979">
    <property type="entry name" value="CM_dom_sf"/>
</dbReference>
<dbReference type="STRING" id="123899.SAMEA3906487_03850"/>
<dbReference type="CDD" id="cd13630">
    <property type="entry name" value="PBP2_PDT_1"/>
    <property type="match status" value="1"/>
</dbReference>
<dbReference type="InterPro" id="IPR010957">
    <property type="entry name" value="G/b/e-P-prot_chorismate_mutase"/>
</dbReference>
<comment type="catalytic activity">
    <reaction evidence="1">
        <text>chorismate = prephenate</text>
        <dbReference type="Rhea" id="RHEA:13897"/>
        <dbReference type="ChEBI" id="CHEBI:29748"/>
        <dbReference type="ChEBI" id="CHEBI:29934"/>
        <dbReference type="EC" id="5.4.99.5"/>
    </reaction>
</comment>
<evidence type="ECO:0000259" key="22">
    <source>
        <dbReference type="PROSITE" id="PS51671"/>
    </source>
</evidence>
<evidence type="ECO:0000256" key="1">
    <source>
        <dbReference type="ARBA" id="ARBA00000824"/>
    </source>
</evidence>
<evidence type="ECO:0000256" key="3">
    <source>
        <dbReference type="ARBA" id="ARBA00004496"/>
    </source>
</evidence>
<comment type="pathway">
    <text evidence="5">Metabolic intermediate biosynthesis; prephenate biosynthesis; prephenate from chorismate: step 1/1.</text>
</comment>
<evidence type="ECO:0000256" key="16">
    <source>
        <dbReference type="ARBA" id="ARBA00031175"/>
    </source>
</evidence>
<evidence type="ECO:0000256" key="5">
    <source>
        <dbReference type="ARBA" id="ARBA00004817"/>
    </source>
</evidence>
<evidence type="ECO:0000256" key="11">
    <source>
        <dbReference type="ARBA" id="ARBA00023141"/>
    </source>
</evidence>
<feature type="domain" description="Chorismate mutase" evidence="20">
    <location>
        <begin position="3"/>
        <end position="95"/>
    </location>
</feature>
<dbReference type="EC" id="4.2.1.51" evidence="7"/>
<dbReference type="SMART" id="SM00830">
    <property type="entry name" value="CM_2"/>
    <property type="match status" value="1"/>
</dbReference>
<dbReference type="NCBIfam" id="TIGR01807">
    <property type="entry name" value="CM_P2"/>
    <property type="match status" value="1"/>
</dbReference>
<dbReference type="PROSITE" id="PS00858">
    <property type="entry name" value="PREPHENATE_DEHYDR_2"/>
    <property type="match status" value="1"/>
</dbReference>
<evidence type="ECO:0000256" key="8">
    <source>
        <dbReference type="ARBA" id="ARBA00014401"/>
    </source>
</evidence>
<dbReference type="PATRIC" id="fig|123899.6.peg.3850"/>
<evidence type="ECO:0000256" key="18">
    <source>
        <dbReference type="ARBA" id="ARBA00047848"/>
    </source>
</evidence>
<dbReference type="InterPro" id="IPR002912">
    <property type="entry name" value="ACT_dom"/>
</dbReference>
<dbReference type="SUPFAM" id="SSF48600">
    <property type="entry name" value="Chorismate mutase II"/>
    <property type="match status" value="1"/>
</dbReference>
<gene>
    <name evidence="23" type="primary">pheA_2</name>
    <name evidence="23" type="ORF">SAMEA3906487_03850</name>
</gene>
<keyword evidence="10" id="KW-0028">Amino-acid biosynthesis</keyword>
<organism evidence="23 24">
    <name type="scientific">Bordetella trematum</name>
    <dbReference type="NCBI Taxonomy" id="123899"/>
    <lineage>
        <taxon>Bacteria</taxon>
        <taxon>Pseudomonadati</taxon>
        <taxon>Pseudomonadota</taxon>
        <taxon>Betaproteobacteria</taxon>
        <taxon>Burkholderiales</taxon>
        <taxon>Alcaligenaceae</taxon>
        <taxon>Bordetella</taxon>
    </lineage>
</organism>
<dbReference type="PANTHER" id="PTHR21022:SF19">
    <property type="entry name" value="PREPHENATE DEHYDRATASE-RELATED"/>
    <property type="match status" value="1"/>
</dbReference>
<dbReference type="PROSITE" id="PS51168">
    <property type="entry name" value="CHORISMATE_MUT_2"/>
    <property type="match status" value="1"/>
</dbReference>
<dbReference type="InterPro" id="IPR018528">
    <property type="entry name" value="Preph_deHydtase_CS"/>
</dbReference>
<dbReference type="GO" id="GO:0004106">
    <property type="term" value="F:chorismate mutase activity"/>
    <property type="evidence" value="ECO:0007669"/>
    <property type="project" value="UniProtKB-EC"/>
</dbReference>
<dbReference type="InterPro" id="IPR002701">
    <property type="entry name" value="CM_II_prokaryot"/>
</dbReference>
<evidence type="ECO:0000256" key="13">
    <source>
        <dbReference type="ARBA" id="ARBA00023235"/>
    </source>
</evidence>
<dbReference type="GO" id="GO:0009094">
    <property type="term" value="P:L-phenylalanine biosynthetic process"/>
    <property type="evidence" value="ECO:0007669"/>
    <property type="project" value="UniProtKB-UniPathway"/>
</dbReference>
<evidence type="ECO:0000259" key="21">
    <source>
        <dbReference type="PROSITE" id="PS51171"/>
    </source>
</evidence>
<evidence type="ECO:0000313" key="23">
    <source>
        <dbReference type="EMBL" id="SAI73795.1"/>
    </source>
</evidence>
<dbReference type="Gene3D" id="1.20.59.10">
    <property type="entry name" value="Chorismate mutase"/>
    <property type="match status" value="1"/>
</dbReference>
<dbReference type="UniPathway" id="UPA00120">
    <property type="reaction ID" value="UER00203"/>
</dbReference>
<dbReference type="InterPro" id="IPR001086">
    <property type="entry name" value="Preph_deHydtase"/>
</dbReference>
<dbReference type="KEGG" id="btrm:SAMEA390648703850"/>
<evidence type="ECO:0000256" key="12">
    <source>
        <dbReference type="ARBA" id="ARBA00023222"/>
    </source>
</evidence>
<accession>A0A146A761</accession>
<keyword evidence="9" id="KW-0963">Cytoplasm</keyword>
<dbReference type="SUPFAM" id="SSF53850">
    <property type="entry name" value="Periplasmic binding protein-like II"/>
    <property type="match status" value="1"/>
</dbReference>
<keyword evidence="13 23" id="KW-0413">Isomerase</keyword>
<dbReference type="OrthoDB" id="9802281at2"/>
<evidence type="ECO:0000256" key="4">
    <source>
        <dbReference type="ARBA" id="ARBA00004741"/>
    </source>
</evidence>
<keyword evidence="15" id="KW-0511">Multifunctional enzyme</keyword>
<dbReference type="eggNOG" id="COG0077">
    <property type="taxonomic scope" value="Bacteria"/>
</dbReference>
<dbReference type="FunFam" id="3.30.70.260:FF:000012">
    <property type="entry name" value="Prephenate dehydratase"/>
    <property type="match status" value="1"/>
</dbReference>
<dbReference type="PROSITE" id="PS51171">
    <property type="entry name" value="PREPHENATE_DEHYDR_3"/>
    <property type="match status" value="1"/>
</dbReference>
<keyword evidence="14" id="KW-0456">Lyase</keyword>
<dbReference type="EC" id="5.4.99.5" evidence="6"/>
<feature type="domain" description="ACT" evidence="22">
    <location>
        <begin position="282"/>
        <end position="359"/>
    </location>
</feature>
<dbReference type="SUPFAM" id="SSF55021">
    <property type="entry name" value="ACT-like"/>
    <property type="match status" value="1"/>
</dbReference>
<proteinExistence type="predicted"/>